<dbReference type="Gene3D" id="1.20.120.530">
    <property type="entry name" value="GntR ligand-binding domain-like"/>
    <property type="match status" value="1"/>
</dbReference>
<dbReference type="SUPFAM" id="SSF46785">
    <property type="entry name" value="Winged helix' DNA-binding domain"/>
    <property type="match status" value="1"/>
</dbReference>
<reference evidence="5" key="2">
    <citation type="submission" date="2020-09" db="EMBL/GenBank/DDBJ databases">
        <authorList>
            <person name="Sun Q."/>
            <person name="Zhou Y."/>
        </authorList>
    </citation>
    <scope>NUCLEOTIDE SEQUENCE</scope>
    <source>
        <strain evidence="5">CGMCC 1.15367</strain>
    </source>
</reference>
<evidence type="ECO:0000259" key="4">
    <source>
        <dbReference type="PROSITE" id="PS50949"/>
    </source>
</evidence>
<dbReference type="InterPro" id="IPR008920">
    <property type="entry name" value="TF_FadR/GntR_C"/>
</dbReference>
<dbReference type="InterPro" id="IPR036390">
    <property type="entry name" value="WH_DNA-bd_sf"/>
</dbReference>
<dbReference type="SMART" id="SM00345">
    <property type="entry name" value="HTH_GNTR"/>
    <property type="match status" value="1"/>
</dbReference>
<dbReference type="EMBL" id="BMIQ01000002">
    <property type="protein sequence ID" value="GGD98099.1"/>
    <property type="molecule type" value="Genomic_DNA"/>
</dbReference>
<evidence type="ECO:0000313" key="6">
    <source>
        <dbReference type="Proteomes" id="UP000644699"/>
    </source>
</evidence>
<sequence length="247" mass="27325">MPTEQIVRRKLSTEVYERLRAMITSGQVRPGDQMPSERELMERFGVGRPAIREAMQALEKSGLLAIQHGERARVTEPTPRSLFGQLDDAAQIMLSTSPGALGHLKEARIFFERGIARRAAETATPADVAALGELIEAQRRALGEADAFIAADMRFHVRIAAIPGNPIFEAMAEAMLGWLKEYHTEMLIWTGKERFTLAEHERILEAIAARDAEAAERAMVEHLERSAALYVHQGVEAVSAPSTRTTA</sequence>
<dbReference type="GO" id="GO:0003700">
    <property type="term" value="F:DNA-binding transcription factor activity"/>
    <property type="evidence" value="ECO:0007669"/>
    <property type="project" value="InterPro"/>
</dbReference>
<gene>
    <name evidence="5" type="ORF">GCM10011390_16110</name>
</gene>
<organism evidence="5 6">
    <name type="scientific">Aureimonas endophytica</name>
    <dbReference type="NCBI Taxonomy" id="2027858"/>
    <lineage>
        <taxon>Bacteria</taxon>
        <taxon>Pseudomonadati</taxon>
        <taxon>Pseudomonadota</taxon>
        <taxon>Alphaproteobacteria</taxon>
        <taxon>Hyphomicrobiales</taxon>
        <taxon>Aurantimonadaceae</taxon>
        <taxon>Aureimonas</taxon>
    </lineage>
</organism>
<dbReference type="SMART" id="SM00895">
    <property type="entry name" value="FCD"/>
    <property type="match status" value="1"/>
</dbReference>
<dbReference type="Proteomes" id="UP000644699">
    <property type="component" value="Unassembled WGS sequence"/>
</dbReference>
<dbReference type="InterPro" id="IPR036388">
    <property type="entry name" value="WH-like_DNA-bd_sf"/>
</dbReference>
<dbReference type="Gene3D" id="1.10.10.10">
    <property type="entry name" value="Winged helix-like DNA-binding domain superfamily/Winged helix DNA-binding domain"/>
    <property type="match status" value="1"/>
</dbReference>
<dbReference type="Pfam" id="PF00392">
    <property type="entry name" value="GntR"/>
    <property type="match status" value="1"/>
</dbReference>
<keyword evidence="1" id="KW-0805">Transcription regulation</keyword>
<dbReference type="AlphaFoldDB" id="A0A916ZID9"/>
<dbReference type="Pfam" id="PF07729">
    <property type="entry name" value="FCD"/>
    <property type="match status" value="1"/>
</dbReference>
<dbReference type="PANTHER" id="PTHR43537">
    <property type="entry name" value="TRANSCRIPTIONAL REGULATOR, GNTR FAMILY"/>
    <property type="match status" value="1"/>
</dbReference>
<protein>
    <submittedName>
        <fullName evidence="5">GntR family transcriptional regulator</fullName>
    </submittedName>
</protein>
<dbReference type="CDD" id="cd07377">
    <property type="entry name" value="WHTH_GntR"/>
    <property type="match status" value="1"/>
</dbReference>
<evidence type="ECO:0000256" key="2">
    <source>
        <dbReference type="ARBA" id="ARBA00023125"/>
    </source>
</evidence>
<name>A0A916ZID9_9HYPH</name>
<proteinExistence type="predicted"/>
<keyword evidence="6" id="KW-1185">Reference proteome</keyword>
<dbReference type="InterPro" id="IPR011711">
    <property type="entry name" value="GntR_C"/>
</dbReference>
<keyword evidence="2" id="KW-0238">DNA-binding</keyword>
<dbReference type="PANTHER" id="PTHR43537:SF53">
    <property type="entry name" value="HTH-TYPE TRANSCRIPTIONAL REPRESSOR NANR"/>
    <property type="match status" value="1"/>
</dbReference>
<dbReference type="PRINTS" id="PR00035">
    <property type="entry name" value="HTHGNTR"/>
</dbReference>
<dbReference type="InterPro" id="IPR000524">
    <property type="entry name" value="Tscrpt_reg_HTH_GntR"/>
</dbReference>
<feature type="domain" description="HTH gntR-type" evidence="4">
    <location>
        <begin position="9"/>
        <end position="77"/>
    </location>
</feature>
<accession>A0A916ZID9</accession>
<evidence type="ECO:0000256" key="3">
    <source>
        <dbReference type="ARBA" id="ARBA00023163"/>
    </source>
</evidence>
<comment type="caution">
    <text evidence="5">The sequence shown here is derived from an EMBL/GenBank/DDBJ whole genome shotgun (WGS) entry which is preliminary data.</text>
</comment>
<evidence type="ECO:0000256" key="1">
    <source>
        <dbReference type="ARBA" id="ARBA00023015"/>
    </source>
</evidence>
<keyword evidence="3" id="KW-0804">Transcription</keyword>
<dbReference type="SUPFAM" id="SSF48008">
    <property type="entry name" value="GntR ligand-binding domain-like"/>
    <property type="match status" value="1"/>
</dbReference>
<reference evidence="5" key="1">
    <citation type="journal article" date="2014" name="Int. J. Syst. Evol. Microbiol.">
        <title>Complete genome sequence of Corynebacterium casei LMG S-19264T (=DSM 44701T), isolated from a smear-ripened cheese.</title>
        <authorList>
            <consortium name="US DOE Joint Genome Institute (JGI-PGF)"/>
            <person name="Walter F."/>
            <person name="Albersmeier A."/>
            <person name="Kalinowski J."/>
            <person name="Ruckert C."/>
        </authorList>
    </citation>
    <scope>NUCLEOTIDE SEQUENCE</scope>
    <source>
        <strain evidence="5">CGMCC 1.15367</strain>
    </source>
</reference>
<dbReference type="PROSITE" id="PS50949">
    <property type="entry name" value="HTH_GNTR"/>
    <property type="match status" value="1"/>
</dbReference>
<evidence type="ECO:0000313" key="5">
    <source>
        <dbReference type="EMBL" id="GGD98099.1"/>
    </source>
</evidence>
<dbReference type="NCBIfam" id="NF003011">
    <property type="entry name" value="PRK03837.1"/>
    <property type="match status" value="1"/>
</dbReference>
<dbReference type="GO" id="GO:0003677">
    <property type="term" value="F:DNA binding"/>
    <property type="evidence" value="ECO:0007669"/>
    <property type="project" value="UniProtKB-KW"/>
</dbReference>